<dbReference type="PANTHER" id="PTHR34875">
    <property type="entry name" value="UPF0237 PROTEIN MJ1558"/>
    <property type="match status" value="1"/>
</dbReference>
<dbReference type="HAMAP" id="MF_01054">
    <property type="entry name" value="UPF0237"/>
    <property type="match status" value="1"/>
</dbReference>
<dbReference type="NCBIfam" id="NF001220">
    <property type="entry name" value="PRK00194.1"/>
    <property type="match status" value="1"/>
</dbReference>
<dbReference type="Proteomes" id="UP000189933">
    <property type="component" value="Unassembled WGS sequence"/>
</dbReference>
<dbReference type="SUPFAM" id="SSF55021">
    <property type="entry name" value="ACT-like"/>
    <property type="match status" value="1"/>
</dbReference>
<evidence type="ECO:0000259" key="2">
    <source>
        <dbReference type="PROSITE" id="PS51671"/>
    </source>
</evidence>
<name>A0A1T4NLR5_9FIRM</name>
<reference evidence="4" key="1">
    <citation type="submission" date="2017-02" db="EMBL/GenBank/DDBJ databases">
        <authorList>
            <person name="Varghese N."/>
            <person name="Submissions S."/>
        </authorList>
    </citation>
    <scope>NUCLEOTIDE SEQUENCE [LARGE SCALE GENOMIC DNA]</scope>
    <source>
        <strain evidence="4">DSM 16521</strain>
    </source>
</reference>
<dbReference type="PROSITE" id="PS51671">
    <property type="entry name" value="ACT"/>
    <property type="match status" value="1"/>
</dbReference>
<keyword evidence="4" id="KW-1185">Reference proteome</keyword>
<dbReference type="Pfam" id="PF13740">
    <property type="entry name" value="ACT_6"/>
    <property type="match status" value="1"/>
</dbReference>
<dbReference type="RefSeq" id="WP_078665059.1">
    <property type="nucleotide sequence ID" value="NZ_FUXM01000007.1"/>
</dbReference>
<dbReference type="InterPro" id="IPR050990">
    <property type="entry name" value="UPF0237/GcvR_regulator"/>
</dbReference>
<dbReference type="EMBL" id="FUXM01000007">
    <property type="protein sequence ID" value="SJZ80241.1"/>
    <property type="molecule type" value="Genomic_DNA"/>
</dbReference>
<proteinExistence type="inferred from homology"/>
<dbReference type="Gene3D" id="3.30.70.260">
    <property type="match status" value="1"/>
</dbReference>
<dbReference type="FunFam" id="3.30.70.260:FF:000032">
    <property type="entry name" value="UPF0237 protein SP_0238"/>
    <property type="match status" value="1"/>
</dbReference>
<evidence type="ECO:0000313" key="4">
    <source>
        <dbReference type="Proteomes" id="UP000189933"/>
    </source>
</evidence>
<dbReference type="AlphaFoldDB" id="A0A1T4NLR5"/>
<dbReference type="InterPro" id="IPR022986">
    <property type="entry name" value="UPF0237_ACT"/>
</dbReference>
<evidence type="ECO:0000313" key="3">
    <source>
        <dbReference type="EMBL" id="SJZ80241.1"/>
    </source>
</evidence>
<dbReference type="InterPro" id="IPR002912">
    <property type="entry name" value="ACT_dom"/>
</dbReference>
<sequence length="93" mass="10402">MKKSNRAIVTVLGQDRVGIIAGVTGVLAGYNVNILDIRQTIMQEFFTMMMLVDLEEATIDFSALAAALDAKGQELGVQVRIQQEDIFRYMHRI</sequence>
<dbReference type="OrthoDB" id="9803078at2"/>
<accession>A0A1T4NLR5</accession>
<feature type="domain" description="ACT" evidence="2">
    <location>
        <begin position="8"/>
        <end position="82"/>
    </location>
</feature>
<protein>
    <recommendedName>
        <fullName evidence="1">UPF0237 protein SAMN02745885_00971</fullName>
    </recommendedName>
</protein>
<dbReference type="CDD" id="cd04872">
    <property type="entry name" value="ACT_1ZPV"/>
    <property type="match status" value="1"/>
</dbReference>
<dbReference type="InterPro" id="IPR045865">
    <property type="entry name" value="ACT-like_dom_sf"/>
</dbReference>
<organism evidence="3 4">
    <name type="scientific">Carboxydocella sporoproducens DSM 16521</name>
    <dbReference type="NCBI Taxonomy" id="1121270"/>
    <lineage>
        <taxon>Bacteria</taxon>
        <taxon>Bacillati</taxon>
        <taxon>Bacillota</taxon>
        <taxon>Clostridia</taxon>
        <taxon>Eubacteriales</taxon>
        <taxon>Clostridiales Family XVI. Incertae Sedis</taxon>
        <taxon>Carboxydocella</taxon>
    </lineage>
</organism>
<comment type="similarity">
    <text evidence="1">Belongs to the UPF0237 family.</text>
</comment>
<evidence type="ECO:0000256" key="1">
    <source>
        <dbReference type="HAMAP-Rule" id="MF_01054"/>
    </source>
</evidence>
<gene>
    <name evidence="3" type="ORF">SAMN02745885_00971</name>
</gene>
<dbReference type="PANTHER" id="PTHR34875:SF6">
    <property type="entry name" value="UPF0237 PROTEIN MJ1558"/>
    <property type="match status" value="1"/>
</dbReference>